<reference evidence="2" key="2">
    <citation type="submission" date="2019-10" db="EMBL/GenBank/DDBJ databases">
        <title>A de novo genome assembly of a pear dwarfing rootstock.</title>
        <authorList>
            <person name="Wang F."/>
            <person name="Wang J."/>
            <person name="Li S."/>
            <person name="Zhang Y."/>
            <person name="Fang M."/>
            <person name="Ma L."/>
            <person name="Zhao Y."/>
            <person name="Jiang S."/>
        </authorList>
    </citation>
    <scope>NUCLEOTIDE SEQUENCE [LARGE SCALE GENOMIC DNA]</scope>
</reference>
<evidence type="ECO:0000313" key="1">
    <source>
        <dbReference type="EMBL" id="KAB2632922.1"/>
    </source>
</evidence>
<dbReference type="AlphaFoldDB" id="A0A5N5I3C5"/>
<comment type="caution">
    <text evidence="1">The sequence shown here is derived from an EMBL/GenBank/DDBJ whole genome shotgun (WGS) entry which is preliminary data.</text>
</comment>
<keyword evidence="2" id="KW-1185">Reference proteome</keyword>
<evidence type="ECO:0000313" key="2">
    <source>
        <dbReference type="Proteomes" id="UP000327157"/>
    </source>
</evidence>
<sequence length="97" mass="11769">MWNYSGRVDVQKKILKYIYIYWRLALELAEMAISLRASRRIQHSVEDHSHDQNKNGSFLEKSGMLVQIQFVTWWRWVGCFEMMEKEELREESKGNRE</sequence>
<name>A0A5N5I3C5_9ROSA</name>
<gene>
    <name evidence="1" type="ORF">D8674_029169</name>
</gene>
<protein>
    <submittedName>
        <fullName evidence="1">Uncharacterized protein</fullName>
    </submittedName>
</protein>
<proteinExistence type="predicted"/>
<dbReference type="EMBL" id="SMOL01000120">
    <property type="protein sequence ID" value="KAB2632922.1"/>
    <property type="molecule type" value="Genomic_DNA"/>
</dbReference>
<organism evidence="1 2">
    <name type="scientific">Pyrus ussuriensis x Pyrus communis</name>
    <dbReference type="NCBI Taxonomy" id="2448454"/>
    <lineage>
        <taxon>Eukaryota</taxon>
        <taxon>Viridiplantae</taxon>
        <taxon>Streptophyta</taxon>
        <taxon>Embryophyta</taxon>
        <taxon>Tracheophyta</taxon>
        <taxon>Spermatophyta</taxon>
        <taxon>Magnoliopsida</taxon>
        <taxon>eudicotyledons</taxon>
        <taxon>Gunneridae</taxon>
        <taxon>Pentapetalae</taxon>
        <taxon>rosids</taxon>
        <taxon>fabids</taxon>
        <taxon>Rosales</taxon>
        <taxon>Rosaceae</taxon>
        <taxon>Amygdaloideae</taxon>
        <taxon>Maleae</taxon>
        <taxon>Pyrus</taxon>
    </lineage>
</organism>
<accession>A0A5N5I3C5</accession>
<reference evidence="1 2" key="1">
    <citation type="submission" date="2019-09" db="EMBL/GenBank/DDBJ databases">
        <authorList>
            <person name="Ou C."/>
        </authorList>
    </citation>
    <scope>NUCLEOTIDE SEQUENCE [LARGE SCALE GENOMIC DNA]</scope>
    <source>
        <strain evidence="1">S2</strain>
        <tissue evidence="1">Leaf</tissue>
    </source>
</reference>
<reference evidence="1 2" key="3">
    <citation type="submission" date="2019-11" db="EMBL/GenBank/DDBJ databases">
        <title>A de novo genome assembly of a pear dwarfing rootstock.</title>
        <authorList>
            <person name="Wang F."/>
            <person name="Wang J."/>
            <person name="Li S."/>
            <person name="Zhang Y."/>
            <person name="Fang M."/>
            <person name="Ma L."/>
            <person name="Zhao Y."/>
            <person name="Jiang S."/>
        </authorList>
    </citation>
    <scope>NUCLEOTIDE SEQUENCE [LARGE SCALE GENOMIC DNA]</scope>
    <source>
        <strain evidence="1">S2</strain>
        <tissue evidence="1">Leaf</tissue>
    </source>
</reference>
<dbReference type="Proteomes" id="UP000327157">
    <property type="component" value="Chromosome 6"/>
</dbReference>